<dbReference type="EMBL" id="CP127294">
    <property type="protein sequence ID" value="WIX80217.1"/>
    <property type="molecule type" value="Genomic_DNA"/>
</dbReference>
<dbReference type="KEGG" id="acab:QRX50_05360"/>
<proteinExistence type="predicted"/>
<evidence type="ECO:0000259" key="2">
    <source>
        <dbReference type="PROSITE" id="PS51903"/>
    </source>
</evidence>
<gene>
    <name evidence="3" type="ORF">QRX50_05360</name>
</gene>
<organism evidence="3 4">
    <name type="scientific">Amycolatopsis carbonis</name>
    <dbReference type="NCBI Taxonomy" id="715471"/>
    <lineage>
        <taxon>Bacteria</taxon>
        <taxon>Bacillati</taxon>
        <taxon>Actinomycetota</taxon>
        <taxon>Actinomycetes</taxon>
        <taxon>Pseudonocardiales</taxon>
        <taxon>Pseudonocardiaceae</taxon>
        <taxon>Amycolatopsis</taxon>
    </lineage>
</organism>
<dbReference type="PROSITE" id="PS51903">
    <property type="entry name" value="CLP_R"/>
    <property type="match status" value="1"/>
</dbReference>
<dbReference type="GO" id="GO:0008233">
    <property type="term" value="F:peptidase activity"/>
    <property type="evidence" value="ECO:0007669"/>
    <property type="project" value="UniProtKB-KW"/>
</dbReference>
<evidence type="ECO:0000313" key="3">
    <source>
        <dbReference type="EMBL" id="WIX80217.1"/>
    </source>
</evidence>
<dbReference type="Proteomes" id="UP001236014">
    <property type="component" value="Chromosome"/>
</dbReference>
<evidence type="ECO:0000313" key="4">
    <source>
        <dbReference type="Proteomes" id="UP001236014"/>
    </source>
</evidence>
<keyword evidence="4" id="KW-1185">Reference proteome</keyword>
<evidence type="ECO:0000256" key="1">
    <source>
        <dbReference type="PROSITE-ProRule" id="PRU01251"/>
    </source>
</evidence>
<keyword evidence="1" id="KW-0677">Repeat</keyword>
<dbReference type="InterPro" id="IPR004176">
    <property type="entry name" value="Clp_R_N"/>
</dbReference>
<keyword evidence="3" id="KW-0645">Protease</keyword>
<name>A0A9Y2MYT3_9PSEU</name>
<protein>
    <submittedName>
        <fullName evidence="3">Clp protease N-terminal domain-containing protein</fullName>
    </submittedName>
</protein>
<dbReference type="Pfam" id="PF02861">
    <property type="entry name" value="Clp_N"/>
    <property type="match status" value="2"/>
</dbReference>
<dbReference type="AlphaFoldDB" id="A0A9Y2MYT3"/>
<reference evidence="3 4" key="1">
    <citation type="submission" date="2023-06" db="EMBL/GenBank/DDBJ databases">
        <authorList>
            <person name="Oyuntsetseg B."/>
            <person name="Kim S.B."/>
        </authorList>
    </citation>
    <scope>NUCLEOTIDE SEQUENCE [LARGE SCALE GENOMIC DNA]</scope>
    <source>
        <strain evidence="3 4">2-15</strain>
    </source>
</reference>
<feature type="domain" description="Clp R" evidence="2">
    <location>
        <begin position="2"/>
        <end position="180"/>
    </location>
</feature>
<dbReference type="Gene3D" id="1.10.1780.10">
    <property type="entry name" value="Clp, N-terminal domain"/>
    <property type="match status" value="2"/>
</dbReference>
<dbReference type="RefSeq" id="WP_285970853.1">
    <property type="nucleotide sequence ID" value="NZ_CP127294.1"/>
</dbReference>
<dbReference type="SUPFAM" id="SSF81923">
    <property type="entry name" value="Double Clp-N motif"/>
    <property type="match status" value="2"/>
</dbReference>
<sequence length="180" mass="19570">MFERFTIDARLAVVEAQIVARETGARQIELTDVLTGLARTENGAGLRLLQELGVSREDVLAELDRIRRRGGISDADVAALTEFGIDVEQIVERIEETHGPGALAGGGRRAKRGHIPFAADAKRTMELSLREAVKLGDKHLGQEHLLLALVQQKGPVPDLLAAHGVDYVSVRRVVAQREAS</sequence>
<accession>A0A9Y2MYT3</accession>
<keyword evidence="3" id="KW-0378">Hydrolase</keyword>
<dbReference type="GO" id="GO:0006508">
    <property type="term" value="P:proteolysis"/>
    <property type="evidence" value="ECO:0007669"/>
    <property type="project" value="UniProtKB-KW"/>
</dbReference>
<dbReference type="InterPro" id="IPR036628">
    <property type="entry name" value="Clp_N_dom_sf"/>
</dbReference>